<name>A0A232M693_9EURO</name>
<protein>
    <recommendedName>
        <fullName evidence="3">Reverse transcriptase Ty1/copia-type domain-containing protein</fullName>
    </recommendedName>
</protein>
<gene>
    <name evidence="1" type="ORF">Egran_00423</name>
</gene>
<sequence>MGEAKWFLGVRRQRDKRKIWLCQDSYIDKITHRYHLEFMKSPTTPMALGIEELLPSPDRASPQQILHFQQKRINYPNSYVIPRRNILKQSIER</sequence>
<accession>A0A232M693</accession>
<keyword evidence="2" id="KW-1185">Reference proteome</keyword>
<proteinExistence type="predicted"/>
<dbReference type="OrthoDB" id="4356562at2759"/>
<comment type="caution">
    <text evidence="1">The sequence shown here is derived from an EMBL/GenBank/DDBJ whole genome shotgun (WGS) entry which is preliminary data.</text>
</comment>
<evidence type="ECO:0000313" key="2">
    <source>
        <dbReference type="Proteomes" id="UP000243515"/>
    </source>
</evidence>
<reference evidence="1 2" key="1">
    <citation type="journal article" date="2015" name="Environ. Microbiol.">
        <title>Metagenome sequence of Elaphomyces granulatus from sporocarp tissue reveals Ascomycota ectomycorrhizal fingerprints of genome expansion and a Proteobacteria-rich microbiome.</title>
        <authorList>
            <person name="Quandt C.A."/>
            <person name="Kohler A."/>
            <person name="Hesse C.N."/>
            <person name="Sharpton T.J."/>
            <person name="Martin F."/>
            <person name="Spatafora J.W."/>
        </authorList>
    </citation>
    <scope>NUCLEOTIDE SEQUENCE [LARGE SCALE GENOMIC DNA]</scope>
    <source>
        <strain evidence="1 2">OSC145934</strain>
    </source>
</reference>
<evidence type="ECO:0000313" key="1">
    <source>
        <dbReference type="EMBL" id="OXV11814.1"/>
    </source>
</evidence>
<dbReference type="Proteomes" id="UP000243515">
    <property type="component" value="Unassembled WGS sequence"/>
</dbReference>
<dbReference type="EMBL" id="NPHW01002281">
    <property type="protein sequence ID" value="OXV11814.1"/>
    <property type="molecule type" value="Genomic_DNA"/>
</dbReference>
<evidence type="ECO:0008006" key="3">
    <source>
        <dbReference type="Google" id="ProtNLM"/>
    </source>
</evidence>
<organism evidence="1 2">
    <name type="scientific">Elaphomyces granulatus</name>
    <dbReference type="NCBI Taxonomy" id="519963"/>
    <lineage>
        <taxon>Eukaryota</taxon>
        <taxon>Fungi</taxon>
        <taxon>Dikarya</taxon>
        <taxon>Ascomycota</taxon>
        <taxon>Pezizomycotina</taxon>
        <taxon>Eurotiomycetes</taxon>
        <taxon>Eurotiomycetidae</taxon>
        <taxon>Eurotiales</taxon>
        <taxon>Elaphomycetaceae</taxon>
        <taxon>Elaphomyces</taxon>
    </lineage>
</organism>
<dbReference type="AlphaFoldDB" id="A0A232M693"/>